<dbReference type="GO" id="GO:0032453">
    <property type="term" value="F:histone H3K4 demethylase activity"/>
    <property type="evidence" value="ECO:0007669"/>
    <property type="project" value="TreeGrafter"/>
</dbReference>
<feature type="region of interest" description="Disordered" evidence="4">
    <location>
        <begin position="594"/>
        <end position="635"/>
    </location>
</feature>
<keyword evidence="3" id="KW-0539">Nucleus</keyword>
<evidence type="ECO:0000313" key="7">
    <source>
        <dbReference type="EMBL" id="GFH59610.1"/>
    </source>
</evidence>
<dbReference type="PANTHER" id="PTHR13096">
    <property type="entry name" value="MINA53 MYC INDUCED NUCLEAR ANTIGEN"/>
    <property type="match status" value="1"/>
</dbReference>
<evidence type="ECO:0000256" key="4">
    <source>
        <dbReference type="SAM" id="MobiDB-lite"/>
    </source>
</evidence>
<evidence type="ECO:0000259" key="6">
    <source>
        <dbReference type="PROSITE" id="PS51184"/>
    </source>
</evidence>
<dbReference type="PANTHER" id="PTHR13096:SF8">
    <property type="entry name" value="RIBOSOMAL OXYGENASE 1"/>
    <property type="match status" value="1"/>
</dbReference>
<evidence type="ECO:0000313" key="8">
    <source>
        <dbReference type="Proteomes" id="UP001054902"/>
    </source>
</evidence>
<dbReference type="PROSITE" id="PS51184">
    <property type="entry name" value="JMJC"/>
    <property type="match status" value="1"/>
</dbReference>
<dbReference type="InterPro" id="IPR003347">
    <property type="entry name" value="JmjC_dom"/>
</dbReference>
<gene>
    <name evidence="7" type="ORF">CTEN210_16086</name>
</gene>
<comment type="similarity">
    <text evidence="3">Belongs to the ROX family.</text>
</comment>
<evidence type="ECO:0000256" key="1">
    <source>
        <dbReference type="ARBA" id="ARBA00022723"/>
    </source>
</evidence>
<evidence type="ECO:0000256" key="3">
    <source>
        <dbReference type="RuleBase" id="RU366061"/>
    </source>
</evidence>
<evidence type="ECO:0000256" key="5">
    <source>
        <dbReference type="SAM" id="SignalP"/>
    </source>
</evidence>
<proteinExistence type="inferred from homology"/>
<reference evidence="7 8" key="1">
    <citation type="journal article" date="2021" name="Sci. Rep.">
        <title>The genome of the diatom Chaetoceros tenuissimus carries an ancient integrated fragment of an extant virus.</title>
        <authorList>
            <person name="Hongo Y."/>
            <person name="Kimura K."/>
            <person name="Takaki Y."/>
            <person name="Yoshida Y."/>
            <person name="Baba S."/>
            <person name="Kobayashi G."/>
            <person name="Nagasaki K."/>
            <person name="Hano T."/>
            <person name="Tomaru Y."/>
        </authorList>
    </citation>
    <scope>NUCLEOTIDE SEQUENCE [LARGE SCALE GENOMIC DNA]</scope>
    <source>
        <strain evidence="7 8">NIES-3715</strain>
    </source>
</reference>
<keyword evidence="2 3" id="KW-0408">Iron</keyword>
<keyword evidence="8" id="KW-1185">Reference proteome</keyword>
<comment type="cofactor">
    <cofactor evidence="3">
        <name>Fe(2+)</name>
        <dbReference type="ChEBI" id="CHEBI:29033"/>
    </cofactor>
    <text evidence="3">Binds 1 Fe(2+) ion per subunit.</text>
</comment>
<name>A0AAD3DA53_9STRA</name>
<keyword evidence="3" id="KW-0560">Oxidoreductase</keyword>
<dbReference type="EC" id="1.14.11.-" evidence="3"/>
<keyword evidence="3" id="KW-0805">Transcription regulation</keyword>
<dbReference type="Gene3D" id="2.60.120.650">
    <property type="entry name" value="Cupin"/>
    <property type="match status" value="1"/>
</dbReference>
<comment type="caution">
    <text evidence="7">The sequence shown here is derived from an EMBL/GenBank/DDBJ whole genome shotgun (WGS) entry which is preliminary data.</text>
</comment>
<dbReference type="GO" id="GO:0005730">
    <property type="term" value="C:nucleolus"/>
    <property type="evidence" value="ECO:0007669"/>
    <property type="project" value="TreeGrafter"/>
</dbReference>
<feature type="signal peptide" evidence="5">
    <location>
        <begin position="1"/>
        <end position="24"/>
    </location>
</feature>
<organism evidence="7 8">
    <name type="scientific">Chaetoceros tenuissimus</name>
    <dbReference type="NCBI Taxonomy" id="426638"/>
    <lineage>
        <taxon>Eukaryota</taxon>
        <taxon>Sar</taxon>
        <taxon>Stramenopiles</taxon>
        <taxon>Ochrophyta</taxon>
        <taxon>Bacillariophyta</taxon>
        <taxon>Coscinodiscophyceae</taxon>
        <taxon>Chaetocerotophycidae</taxon>
        <taxon>Chaetocerotales</taxon>
        <taxon>Chaetocerotaceae</taxon>
        <taxon>Chaetoceros</taxon>
    </lineage>
</organism>
<dbReference type="Gene3D" id="2.30.30.140">
    <property type="match status" value="1"/>
</dbReference>
<feature type="compositionally biased region" description="Basic residues" evidence="4">
    <location>
        <begin position="618"/>
        <end position="635"/>
    </location>
</feature>
<keyword evidence="3" id="KW-0804">Transcription</keyword>
<comment type="function">
    <text evidence="3">Oxygenase that can act as both a histone lysine demethylase and a ribosomal histidine hydroxylase.</text>
</comment>
<keyword evidence="3" id="KW-0223">Dioxygenase</keyword>
<feature type="domain" description="JmjC" evidence="6">
    <location>
        <begin position="176"/>
        <end position="356"/>
    </location>
</feature>
<dbReference type="EMBL" id="BLLK01000069">
    <property type="protein sequence ID" value="GFH59610.1"/>
    <property type="molecule type" value="Genomic_DNA"/>
</dbReference>
<keyword evidence="1 3" id="KW-0479">Metal-binding</keyword>
<dbReference type="InterPro" id="IPR039994">
    <property type="entry name" value="NO66-like"/>
</dbReference>
<dbReference type="GO" id="GO:0051864">
    <property type="term" value="F:histone H3K36 demethylase activity"/>
    <property type="evidence" value="ECO:0007669"/>
    <property type="project" value="TreeGrafter"/>
</dbReference>
<evidence type="ECO:0000256" key="2">
    <source>
        <dbReference type="ARBA" id="ARBA00023004"/>
    </source>
</evidence>
<accession>A0AAD3DA53</accession>
<dbReference type="AlphaFoldDB" id="A0AAD3DA53"/>
<keyword evidence="5" id="KW-0732">Signal</keyword>
<comment type="subcellular location">
    <subcellularLocation>
        <location evidence="3">Nucleus</location>
    </subcellularLocation>
</comment>
<dbReference type="SUPFAM" id="SSF51197">
    <property type="entry name" value="Clavaminate synthase-like"/>
    <property type="match status" value="1"/>
</dbReference>
<protein>
    <recommendedName>
        <fullName evidence="3">Bifunctional lysine-specific demethylase and histidyl-hydroxylase</fullName>
        <ecNumber evidence="3">1.14.11.-</ecNumber>
    </recommendedName>
</protein>
<dbReference type="Proteomes" id="UP001054902">
    <property type="component" value="Unassembled WGS sequence"/>
</dbReference>
<sequence length="635" mass="69570">MKFPSVSIAALAAFASLNVSTVSAFTSPSSISSISSISKHTLPISHVSLKATIEATDSGLDESILTRISASTEESKQWAEMFDLTEEAGAAYHALFTGIRSSAALGVKGKPFYLKSSQILHAMDNADGNAFEGFFSFDDLAKAVEDDFLDANRGSTDNRQGWKVMAVSTPRGSSFQDARMTLDEVNLALEKGTVIFNTAGSHIPKLASATLACCDAAALPCALNMYVTAAGKRTSAPPHTDRQDVIVIQTQGQKHWRVYSPPDPAMKPDADMYARGKGDDNLPLYSLEEGQYGCQKLLDVTLEAGDVLFIPAAFPHTTDTVSDLENVPSNTSIHLTFNFDTHVWDLNYLSARRLALMRAGVNDSKLSQMKEEDNRYVGEVNKLAKPVRDDLLSNLPLDFLDDTKDLNKAVDEVTAELERISKEVDPETYAAVPSSIWKETVQQIQNQGVKLFDVHRDMYLAAIEEGRLRKAEEAMTAHLEGDALKRARAMTPEKMQRLSLFRVQKYYEQIDEAKKELADWAKEGSATTDSGSDPNALPQDWAFTLPVKVGDQVEADLGGAFFPATVTKAGGNSFDVKFFDGDVMNGLDRSQVKLLSPPKASAGNDDEEMPPPGLTKKELKRWRKKQEKSKAKKGF</sequence>
<dbReference type="GO" id="GO:0005506">
    <property type="term" value="F:iron ion binding"/>
    <property type="evidence" value="ECO:0007669"/>
    <property type="project" value="UniProtKB-UniRule"/>
</dbReference>
<dbReference type="Pfam" id="PF08007">
    <property type="entry name" value="JmjC_2"/>
    <property type="match status" value="1"/>
</dbReference>
<feature type="chain" id="PRO_5041947313" description="Bifunctional lysine-specific demethylase and histidyl-hydroxylase" evidence="5">
    <location>
        <begin position="25"/>
        <end position="635"/>
    </location>
</feature>